<accession>A0A699LCE0</accession>
<sequence length="111" mass="12359">MAVPLPGWKSGDRQVDLFYQCFVAFSRNQFCFVYHKTLKGWKTCRSCLKEFHCGCFASSLYDEINNEFECGGCVAQHANLNKKKLMTALLSPRLLVLMVTPAPTLAMGGAG</sequence>
<keyword evidence="3" id="KW-0862">Zinc</keyword>
<name>A0A699LCE0_TANCI</name>
<organism evidence="5">
    <name type="scientific">Tanacetum cinerariifolium</name>
    <name type="common">Dalmatian daisy</name>
    <name type="synonym">Chrysanthemum cinerariifolium</name>
    <dbReference type="NCBI Taxonomy" id="118510"/>
    <lineage>
        <taxon>Eukaryota</taxon>
        <taxon>Viridiplantae</taxon>
        <taxon>Streptophyta</taxon>
        <taxon>Embryophyta</taxon>
        <taxon>Tracheophyta</taxon>
        <taxon>Spermatophyta</taxon>
        <taxon>Magnoliopsida</taxon>
        <taxon>eudicotyledons</taxon>
        <taxon>Gunneridae</taxon>
        <taxon>Pentapetalae</taxon>
        <taxon>asterids</taxon>
        <taxon>campanulids</taxon>
        <taxon>Asterales</taxon>
        <taxon>Asteraceae</taxon>
        <taxon>Asteroideae</taxon>
        <taxon>Anthemideae</taxon>
        <taxon>Anthemidinae</taxon>
        <taxon>Tanacetum</taxon>
    </lineage>
</organism>
<gene>
    <name evidence="5" type="ORF">Tci_700062</name>
</gene>
<evidence type="ECO:0000256" key="2">
    <source>
        <dbReference type="ARBA" id="ARBA00022771"/>
    </source>
</evidence>
<dbReference type="GO" id="GO:0008270">
    <property type="term" value="F:zinc ion binding"/>
    <property type="evidence" value="ECO:0007669"/>
    <property type="project" value="UniProtKB-KW"/>
</dbReference>
<protein>
    <submittedName>
        <fullName evidence="5">B3 domain-containing protein Os07g0563300-like isoform X2</fullName>
    </submittedName>
</protein>
<feature type="non-terminal residue" evidence="5">
    <location>
        <position position="111"/>
    </location>
</feature>
<dbReference type="SUPFAM" id="SSF57903">
    <property type="entry name" value="FYVE/PHD zinc finger"/>
    <property type="match status" value="1"/>
</dbReference>
<evidence type="ECO:0000256" key="3">
    <source>
        <dbReference type="ARBA" id="ARBA00022833"/>
    </source>
</evidence>
<dbReference type="EMBL" id="BKCJ010592225">
    <property type="protein sequence ID" value="GFB28091.1"/>
    <property type="molecule type" value="Genomic_DNA"/>
</dbReference>
<proteinExistence type="predicted"/>
<evidence type="ECO:0000259" key="4">
    <source>
        <dbReference type="Pfam" id="PF25813"/>
    </source>
</evidence>
<dbReference type="PANTHER" id="PTHR46245">
    <property type="entry name" value="B3 DOMAIN-CONTAINING PROTEIN OS07G0563300"/>
    <property type="match status" value="1"/>
</dbReference>
<dbReference type="Pfam" id="PF25813">
    <property type="entry name" value="zf_VAL1_N"/>
    <property type="match status" value="1"/>
</dbReference>
<dbReference type="InterPro" id="IPR011011">
    <property type="entry name" value="Znf_FYVE_PHD"/>
</dbReference>
<comment type="caution">
    <text evidence="5">The sequence shown here is derived from an EMBL/GenBank/DDBJ whole genome shotgun (WGS) entry which is preliminary data.</text>
</comment>
<feature type="domain" description="VAL1-3 N-terminal zinc finger" evidence="4">
    <location>
        <begin position="33"/>
        <end position="78"/>
    </location>
</feature>
<keyword evidence="1" id="KW-0479">Metal-binding</keyword>
<dbReference type="AlphaFoldDB" id="A0A699LCE0"/>
<evidence type="ECO:0000313" key="5">
    <source>
        <dbReference type="EMBL" id="GFB28091.1"/>
    </source>
</evidence>
<keyword evidence="2" id="KW-0863">Zinc-finger</keyword>
<evidence type="ECO:0000256" key="1">
    <source>
        <dbReference type="ARBA" id="ARBA00022723"/>
    </source>
</evidence>
<dbReference type="InterPro" id="IPR057743">
    <property type="entry name" value="Zfn_VAL1-3_N"/>
</dbReference>
<reference evidence="5" key="1">
    <citation type="journal article" date="2019" name="Sci. Rep.">
        <title>Draft genome of Tanacetum cinerariifolium, the natural source of mosquito coil.</title>
        <authorList>
            <person name="Yamashiro T."/>
            <person name="Shiraishi A."/>
            <person name="Satake H."/>
            <person name="Nakayama K."/>
        </authorList>
    </citation>
    <scope>NUCLEOTIDE SEQUENCE</scope>
</reference>